<dbReference type="STRING" id="1219058.AOA14_05230"/>
<dbReference type="Pfam" id="PF13561">
    <property type="entry name" value="adh_short_C2"/>
    <property type="match status" value="1"/>
</dbReference>
<sequence>MLLEGKTVIITGASSGIGRAAARLFARHGARLVLGGRDRARLDAVVAEIAADNGTARAVAGDVADAATHEALVAACAPWGGLDIAYNNAGTVGALAPLADQAPGNWDAVIAANLTAAFLGARAQIPSMLARGKGALIFTSSFVGNSVGLPGMACYGAAKAGLLGLVRGITADYGAAGIRANALIPGGTDTAMAGDAESKAWAASLHAMKRIAEPEEIAQAALFLASDMASFVSGSALWAEGGNAAVKL</sequence>
<dbReference type="Gene3D" id="3.40.50.720">
    <property type="entry name" value="NAD(P)-binding Rossmann-like Domain"/>
    <property type="match status" value="1"/>
</dbReference>
<dbReference type="InterPro" id="IPR036291">
    <property type="entry name" value="NAD(P)-bd_dom_sf"/>
</dbReference>
<organism evidence="4 5">
    <name type="scientific">Sphingopyxis terrae subsp. terrae NBRC 15098</name>
    <dbReference type="NCBI Taxonomy" id="1219058"/>
    <lineage>
        <taxon>Bacteria</taxon>
        <taxon>Pseudomonadati</taxon>
        <taxon>Pseudomonadota</taxon>
        <taxon>Alphaproteobacteria</taxon>
        <taxon>Sphingomonadales</taxon>
        <taxon>Sphingomonadaceae</taxon>
        <taxon>Sphingopyxis</taxon>
    </lineage>
</organism>
<proteinExistence type="inferred from homology"/>
<comment type="similarity">
    <text evidence="1">Belongs to the short-chain dehydrogenases/reductases (SDR) family.</text>
</comment>
<dbReference type="InterPro" id="IPR057326">
    <property type="entry name" value="KR_dom"/>
</dbReference>
<gene>
    <name evidence="4" type="ORF">AOA14_05230</name>
</gene>
<dbReference type="CDD" id="cd05233">
    <property type="entry name" value="SDR_c"/>
    <property type="match status" value="1"/>
</dbReference>
<dbReference type="PRINTS" id="PR00081">
    <property type="entry name" value="GDHRDH"/>
</dbReference>
<dbReference type="GO" id="GO:0016491">
    <property type="term" value="F:oxidoreductase activity"/>
    <property type="evidence" value="ECO:0007669"/>
    <property type="project" value="UniProtKB-KW"/>
</dbReference>
<reference evidence="5" key="1">
    <citation type="submission" date="2015-11" db="EMBL/GenBank/DDBJ databases">
        <title>Complete genome sequence of a polyethylene glycol-degrading strain Sphingopyxis terrae strain 203-1 (NBRC 15098).</title>
        <authorList>
            <person name="Yoshiyuki O."/>
            <person name="Shouta N."/>
            <person name="Nagata Y."/>
            <person name="Numata M."/>
            <person name="Tsuchikane K."/>
            <person name="Hosoyama A."/>
            <person name="Yamazoe A."/>
            <person name="Tsuda M."/>
            <person name="Fujita N."/>
            <person name="Kawai F."/>
        </authorList>
    </citation>
    <scope>NUCLEOTIDE SEQUENCE [LARGE SCALE GENOMIC DNA]</scope>
    <source>
        <strain evidence="5">203-1</strain>
    </source>
</reference>
<protein>
    <submittedName>
        <fullName evidence="4">Short-chain dehydrogenase</fullName>
    </submittedName>
</protein>
<dbReference type="SMART" id="SM00822">
    <property type="entry name" value="PKS_KR"/>
    <property type="match status" value="1"/>
</dbReference>
<keyword evidence="2" id="KW-0560">Oxidoreductase</keyword>
<evidence type="ECO:0000256" key="2">
    <source>
        <dbReference type="ARBA" id="ARBA00023002"/>
    </source>
</evidence>
<name>A0A142VXK2_9SPHN</name>
<dbReference type="InterPro" id="IPR002347">
    <property type="entry name" value="SDR_fam"/>
</dbReference>
<dbReference type="NCBIfam" id="NF005681">
    <property type="entry name" value="PRK07478.1"/>
    <property type="match status" value="1"/>
</dbReference>
<accession>A0A142VXK2</accession>
<dbReference type="KEGG" id="ster:AOA14_05230"/>
<evidence type="ECO:0000259" key="3">
    <source>
        <dbReference type="SMART" id="SM00822"/>
    </source>
</evidence>
<dbReference type="EMBL" id="CP013342">
    <property type="protein sequence ID" value="AMU94005.1"/>
    <property type="molecule type" value="Genomic_DNA"/>
</dbReference>
<reference evidence="4 5" key="2">
    <citation type="journal article" date="2016" name="Genome Announc.">
        <title>Complete Genome Sequence of Sphingopyxis terrae Strain 203-1 (NBRC 111660), a Polyethylene Glycol Degrader.</title>
        <authorList>
            <person name="Ohtsubo Y."/>
            <person name="Nonoyama S."/>
            <person name="Nagata Y."/>
            <person name="Numata M."/>
            <person name="Tsuchikane K."/>
            <person name="Hosoyama A."/>
            <person name="Yamazoe A."/>
            <person name="Tsuda M."/>
            <person name="Fujita N."/>
            <person name="Kawai F."/>
        </authorList>
    </citation>
    <scope>NUCLEOTIDE SEQUENCE [LARGE SCALE GENOMIC DNA]</scope>
    <source>
        <strain evidence="4 5">203-1</strain>
    </source>
</reference>
<evidence type="ECO:0000313" key="4">
    <source>
        <dbReference type="EMBL" id="AMU94005.1"/>
    </source>
</evidence>
<feature type="domain" description="Ketoreductase" evidence="3">
    <location>
        <begin position="6"/>
        <end position="181"/>
    </location>
</feature>
<dbReference type="FunFam" id="3.40.50.720:FF:000084">
    <property type="entry name" value="Short-chain dehydrogenase reductase"/>
    <property type="match status" value="1"/>
</dbReference>
<dbReference type="PANTHER" id="PTHR43477">
    <property type="entry name" value="DIHYDROANTICAPSIN 7-DEHYDROGENASE"/>
    <property type="match status" value="1"/>
</dbReference>
<evidence type="ECO:0000313" key="5">
    <source>
        <dbReference type="Proteomes" id="UP000076234"/>
    </source>
</evidence>
<dbReference type="Proteomes" id="UP000076234">
    <property type="component" value="Chromosome"/>
</dbReference>
<dbReference type="SUPFAM" id="SSF51735">
    <property type="entry name" value="NAD(P)-binding Rossmann-fold domains"/>
    <property type="match status" value="1"/>
</dbReference>
<dbReference type="InterPro" id="IPR051122">
    <property type="entry name" value="SDR_DHRS6-like"/>
</dbReference>
<evidence type="ECO:0000256" key="1">
    <source>
        <dbReference type="ARBA" id="ARBA00006484"/>
    </source>
</evidence>
<dbReference type="PANTHER" id="PTHR43477:SF1">
    <property type="entry name" value="DIHYDROANTICAPSIN 7-DEHYDROGENASE"/>
    <property type="match status" value="1"/>
</dbReference>
<dbReference type="AlphaFoldDB" id="A0A142VXK2"/>
<dbReference type="RefSeq" id="WP_062903019.1">
    <property type="nucleotide sequence ID" value="NZ_CP013342.1"/>
</dbReference>